<dbReference type="InterPro" id="IPR013761">
    <property type="entry name" value="SAM/pointed_sf"/>
</dbReference>
<dbReference type="SUPFAM" id="SSF47769">
    <property type="entry name" value="SAM/Pointed domain"/>
    <property type="match status" value="1"/>
</dbReference>
<feature type="region of interest" description="Disordered" evidence="2">
    <location>
        <begin position="1"/>
        <end position="22"/>
    </location>
</feature>
<feature type="domain" description="SAM" evidence="3">
    <location>
        <begin position="116"/>
        <end position="180"/>
    </location>
</feature>
<protein>
    <recommendedName>
        <fullName evidence="3">SAM domain-containing protein</fullName>
    </recommendedName>
</protein>
<gene>
    <name evidence="4" type="ORF">KUTeg_002932</name>
</gene>
<dbReference type="Gene3D" id="1.10.150.50">
    <property type="entry name" value="Transcription Factor, Ets-1"/>
    <property type="match status" value="1"/>
</dbReference>
<name>A0ABQ9FKL1_TEGGR</name>
<dbReference type="PROSITE" id="PS50105">
    <property type="entry name" value="SAM_DOMAIN"/>
    <property type="match status" value="1"/>
</dbReference>
<proteinExistence type="predicted"/>
<dbReference type="PANTHER" id="PTHR10627:SF69">
    <property type="entry name" value="PROTEIN BICAUDAL C"/>
    <property type="match status" value="1"/>
</dbReference>
<reference evidence="4 5" key="1">
    <citation type="submission" date="2022-12" db="EMBL/GenBank/DDBJ databases">
        <title>Chromosome-level genome of Tegillarca granosa.</title>
        <authorList>
            <person name="Kim J."/>
        </authorList>
    </citation>
    <scope>NUCLEOTIDE SEQUENCE [LARGE SCALE GENOMIC DNA]</scope>
    <source>
        <strain evidence="4">Teg-2019</strain>
        <tissue evidence="4">Adductor muscle</tissue>
    </source>
</reference>
<feature type="compositionally biased region" description="Polar residues" evidence="2">
    <location>
        <begin position="199"/>
        <end position="209"/>
    </location>
</feature>
<feature type="region of interest" description="Disordered" evidence="2">
    <location>
        <begin position="184"/>
        <end position="215"/>
    </location>
</feature>
<dbReference type="EMBL" id="JARBDR010000214">
    <property type="protein sequence ID" value="KAJ8317841.1"/>
    <property type="molecule type" value="Genomic_DNA"/>
</dbReference>
<organism evidence="4 5">
    <name type="scientific">Tegillarca granosa</name>
    <name type="common">Malaysian cockle</name>
    <name type="synonym">Anadara granosa</name>
    <dbReference type="NCBI Taxonomy" id="220873"/>
    <lineage>
        <taxon>Eukaryota</taxon>
        <taxon>Metazoa</taxon>
        <taxon>Spiralia</taxon>
        <taxon>Lophotrochozoa</taxon>
        <taxon>Mollusca</taxon>
        <taxon>Bivalvia</taxon>
        <taxon>Autobranchia</taxon>
        <taxon>Pteriomorphia</taxon>
        <taxon>Arcoida</taxon>
        <taxon>Arcoidea</taxon>
        <taxon>Arcidae</taxon>
        <taxon>Tegillarca</taxon>
    </lineage>
</organism>
<dbReference type="Pfam" id="PF00536">
    <property type="entry name" value="SAM_1"/>
    <property type="match status" value="1"/>
</dbReference>
<evidence type="ECO:0000256" key="2">
    <source>
        <dbReference type="SAM" id="MobiDB-lite"/>
    </source>
</evidence>
<sequence>MQKKPEGESRIPTDFWSGMGFSKSMPEQAIRERLSKMQSSLHYCEHPMATTYETPAELAGEEDYDRDPWKNSSQNVNKPMNPAPGEYPSPRKKYDCCLSSSNHVDSASLPAAKGFWSPKADLAELFSKLGLGKYTDLFQQQEIDLATFLTLTDQDLRELGITTFGARRKMLLAIADLNKRRTIMSSSNPYPENGAGSIGSRNNSQTDIASLSGRW</sequence>
<evidence type="ECO:0000313" key="4">
    <source>
        <dbReference type="EMBL" id="KAJ8317841.1"/>
    </source>
</evidence>
<dbReference type="InterPro" id="IPR037974">
    <property type="entry name" value="BICC1_SAM_dom"/>
</dbReference>
<feature type="region of interest" description="Disordered" evidence="2">
    <location>
        <begin position="58"/>
        <end position="89"/>
    </location>
</feature>
<accession>A0ABQ9FKL1</accession>
<keyword evidence="1" id="KW-0677">Repeat</keyword>
<dbReference type="Proteomes" id="UP001217089">
    <property type="component" value="Unassembled WGS sequence"/>
</dbReference>
<dbReference type="InterPro" id="IPR001660">
    <property type="entry name" value="SAM"/>
</dbReference>
<dbReference type="SMART" id="SM00454">
    <property type="entry name" value="SAM"/>
    <property type="match status" value="1"/>
</dbReference>
<dbReference type="CDD" id="cd09520">
    <property type="entry name" value="SAM_BICC1"/>
    <property type="match status" value="1"/>
</dbReference>
<evidence type="ECO:0000313" key="5">
    <source>
        <dbReference type="Proteomes" id="UP001217089"/>
    </source>
</evidence>
<dbReference type="PANTHER" id="PTHR10627">
    <property type="entry name" value="SCP160"/>
    <property type="match status" value="1"/>
</dbReference>
<evidence type="ECO:0000259" key="3">
    <source>
        <dbReference type="PROSITE" id="PS50105"/>
    </source>
</evidence>
<evidence type="ECO:0000256" key="1">
    <source>
        <dbReference type="ARBA" id="ARBA00022737"/>
    </source>
</evidence>
<feature type="compositionally biased region" description="Basic and acidic residues" evidence="2">
    <location>
        <begin position="1"/>
        <end position="11"/>
    </location>
</feature>
<keyword evidence="5" id="KW-1185">Reference proteome</keyword>
<comment type="caution">
    <text evidence="4">The sequence shown here is derived from an EMBL/GenBank/DDBJ whole genome shotgun (WGS) entry which is preliminary data.</text>
</comment>